<dbReference type="Gene3D" id="2.160.20.10">
    <property type="entry name" value="Single-stranded right-handed beta-helix, Pectin lyase-like"/>
    <property type="match status" value="2"/>
</dbReference>
<evidence type="ECO:0000256" key="2">
    <source>
        <dbReference type="ARBA" id="ARBA00005184"/>
    </source>
</evidence>
<dbReference type="AlphaFoldDB" id="A0A2Z6NEY1"/>
<keyword evidence="6" id="KW-0378">Hydrolase</keyword>
<keyword evidence="5" id="KW-0134">Cell wall</keyword>
<comment type="subcellular location">
    <subcellularLocation>
        <location evidence="1">Secreted</location>
        <location evidence="1">Cell wall</location>
    </subcellularLocation>
</comment>
<evidence type="ECO:0000259" key="9">
    <source>
        <dbReference type="Pfam" id="PF01095"/>
    </source>
</evidence>
<dbReference type="OrthoDB" id="2019149at2759"/>
<keyword evidence="11" id="KW-1185">Reference proteome</keyword>
<dbReference type="PANTHER" id="PTHR31321">
    <property type="entry name" value="ACYL-COA THIOESTER HYDROLASE YBHC-RELATED"/>
    <property type="match status" value="1"/>
</dbReference>
<dbReference type="EMBL" id="DF973958">
    <property type="protein sequence ID" value="GAU43134.1"/>
    <property type="molecule type" value="Genomic_DNA"/>
</dbReference>
<feature type="signal peptide" evidence="8">
    <location>
        <begin position="1"/>
        <end position="23"/>
    </location>
</feature>
<dbReference type="PANTHER" id="PTHR31321:SF134">
    <property type="entry name" value="PECTINESTERASE"/>
    <property type="match status" value="1"/>
</dbReference>
<dbReference type="Pfam" id="PF01095">
    <property type="entry name" value="Pectinesterase"/>
    <property type="match status" value="2"/>
</dbReference>
<evidence type="ECO:0000256" key="6">
    <source>
        <dbReference type="ARBA" id="ARBA00022801"/>
    </source>
</evidence>
<evidence type="ECO:0000256" key="7">
    <source>
        <dbReference type="ARBA" id="ARBA00023085"/>
    </source>
</evidence>
<feature type="domain" description="Pectinesterase catalytic" evidence="9">
    <location>
        <begin position="134"/>
        <end position="245"/>
    </location>
</feature>
<evidence type="ECO:0000256" key="4">
    <source>
        <dbReference type="ARBA" id="ARBA00013229"/>
    </source>
</evidence>
<feature type="domain" description="Pectinesterase catalytic" evidence="9">
    <location>
        <begin position="33"/>
        <end position="127"/>
    </location>
</feature>
<comment type="pathway">
    <text evidence="2">Glycan metabolism; pectin degradation; 2-dehydro-3-deoxy-D-gluconate from pectin: step 1/5.</text>
</comment>
<evidence type="ECO:0000313" key="11">
    <source>
        <dbReference type="Proteomes" id="UP000242715"/>
    </source>
</evidence>
<accession>A0A2Z6NEY1</accession>
<dbReference type="GO" id="GO:0045490">
    <property type="term" value="P:pectin catabolic process"/>
    <property type="evidence" value="ECO:0007669"/>
    <property type="project" value="UniProtKB-UniPathway"/>
</dbReference>
<dbReference type="Proteomes" id="UP000242715">
    <property type="component" value="Unassembled WGS sequence"/>
</dbReference>
<dbReference type="EC" id="3.1.1.11" evidence="4"/>
<evidence type="ECO:0000313" key="10">
    <source>
        <dbReference type="EMBL" id="GAU43134.1"/>
    </source>
</evidence>
<comment type="similarity">
    <text evidence="3">Belongs to the pectinesterase family.</text>
</comment>
<gene>
    <name evidence="10" type="ORF">TSUD_348550</name>
</gene>
<keyword evidence="8" id="KW-0732">Signal</keyword>
<keyword evidence="7" id="KW-0063">Aspartyl esterase</keyword>
<protein>
    <recommendedName>
        <fullName evidence="4">pectinesterase</fullName>
        <ecNumber evidence="4">3.1.1.11</ecNumber>
    </recommendedName>
</protein>
<keyword evidence="5" id="KW-0964">Secreted</keyword>
<evidence type="ECO:0000256" key="8">
    <source>
        <dbReference type="SAM" id="SignalP"/>
    </source>
</evidence>
<dbReference type="GO" id="GO:0030599">
    <property type="term" value="F:pectinesterase activity"/>
    <property type="evidence" value="ECO:0007669"/>
    <property type="project" value="UniProtKB-EC"/>
</dbReference>
<dbReference type="GO" id="GO:0042545">
    <property type="term" value="P:cell wall modification"/>
    <property type="evidence" value="ECO:0007669"/>
    <property type="project" value="InterPro"/>
</dbReference>
<dbReference type="InterPro" id="IPR011050">
    <property type="entry name" value="Pectin_lyase_fold/virulence"/>
</dbReference>
<evidence type="ECO:0000256" key="1">
    <source>
        <dbReference type="ARBA" id="ARBA00004191"/>
    </source>
</evidence>
<evidence type="ECO:0000256" key="3">
    <source>
        <dbReference type="ARBA" id="ARBA00008891"/>
    </source>
</evidence>
<evidence type="ECO:0000256" key="5">
    <source>
        <dbReference type="ARBA" id="ARBA00022512"/>
    </source>
</evidence>
<organism evidence="10 11">
    <name type="scientific">Trifolium subterraneum</name>
    <name type="common">Subterranean clover</name>
    <dbReference type="NCBI Taxonomy" id="3900"/>
    <lineage>
        <taxon>Eukaryota</taxon>
        <taxon>Viridiplantae</taxon>
        <taxon>Streptophyta</taxon>
        <taxon>Embryophyta</taxon>
        <taxon>Tracheophyta</taxon>
        <taxon>Spermatophyta</taxon>
        <taxon>Magnoliopsida</taxon>
        <taxon>eudicotyledons</taxon>
        <taxon>Gunneridae</taxon>
        <taxon>Pentapetalae</taxon>
        <taxon>rosids</taxon>
        <taxon>fabids</taxon>
        <taxon>Fabales</taxon>
        <taxon>Fabaceae</taxon>
        <taxon>Papilionoideae</taxon>
        <taxon>50 kb inversion clade</taxon>
        <taxon>NPAAA clade</taxon>
        <taxon>Hologalegina</taxon>
        <taxon>IRL clade</taxon>
        <taxon>Trifolieae</taxon>
        <taxon>Trifolium</taxon>
    </lineage>
</organism>
<sequence length="260" mass="28675">MKSLQSFAFFLIFVVLAFDICESKDCSNPFKTIVVSQSDTSNFTTIQSAIDSVPTGNSQWIHIQISPGVYREQVFIPKDKPCIYVEGAGRNSTSIEWSSHLNATFVTKANNTVANGITFTASTIFFSMGKYGPKKNGVITAHERDSPNDTSGFVFKNCNISGTGGKTQLGRAMGPYARVIISDSYLSDVVRPEGWGPREFVGHEGNLTFVEEGNRGPGADKSKRVNWMKHLSGSELDKFLNISYIDEEGWISELPKTIFI</sequence>
<reference evidence="11" key="1">
    <citation type="journal article" date="2017" name="Front. Plant Sci.">
        <title>Climate Clever Clovers: New Paradigm to Reduce the Environmental Footprint of Ruminants by Breeding Low Methanogenic Forages Utilizing Haplotype Variation.</title>
        <authorList>
            <person name="Kaur P."/>
            <person name="Appels R."/>
            <person name="Bayer P.E."/>
            <person name="Keeble-Gagnere G."/>
            <person name="Wang J."/>
            <person name="Hirakawa H."/>
            <person name="Shirasawa K."/>
            <person name="Vercoe P."/>
            <person name="Stefanova K."/>
            <person name="Durmic Z."/>
            <person name="Nichols P."/>
            <person name="Revell C."/>
            <person name="Isobe S.N."/>
            <person name="Edwards D."/>
            <person name="Erskine W."/>
        </authorList>
    </citation>
    <scope>NUCLEOTIDE SEQUENCE [LARGE SCALE GENOMIC DNA]</scope>
    <source>
        <strain evidence="11">cv. Daliak</strain>
    </source>
</reference>
<feature type="chain" id="PRO_5016454482" description="pectinesterase" evidence="8">
    <location>
        <begin position="24"/>
        <end position="260"/>
    </location>
</feature>
<name>A0A2Z6NEY1_TRISU</name>
<dbReference type="InterPro" id="IPR000070">
    <property type="entry name" value="Pectinesterase_cat"/>
</dbReference>
<dbReference type="UniPathway" id="UPA00545">
    <property type="reaction ID" value="UER00823"/>
</dbReference>
<proteinExistence type="inferred from homology"/>
<dbReference type="SUPFAM" id="SSF51126">
    <property type="entry name" value="Pectin lyase-like"/>
    <property type="match status" value="1"/>
</dbReference>
<dbReference type="InterPro" id="IPR012334">
    <property type="entry name" value="Pectin_lyas_fold"/>
</dbReference>